<evidence type="ECO:0000256" key="1">
    <source>
        <dbReference type="SAM" id="Phobius"/>
    </source>
</evidence>
<dbReference type="PROSITE" id="PS51257">
    <property type="entry name" value="PROKAR_LIPOPROTEIN"/>
    <property type="match status" value="1"/>
</dbReference>
<evidence type="ECO:0008006" key="3">
    <source>
        <dbReference type="Google" id="ProtNLM"/>
    </source>
</evidence>
<organism evidence="2">
    <name type="scientific">marine metagenome</name>
    <dbReference type="NCBI Taxonomy" id="408172"/>
    <lineage>
        <taxon>unclassified sequences</taxon>
        <taxon>metagenomes</taxon>
        <taxon>ecological metagenomes</taxon>
    </lineage>
</organism>
<gene>
    <name evidence="2" type="ORF">METZ01_LOCUS39319</name>
</gene>
<dbReference type="PANTHER" id="PTHR35340:SF5">
    <property type="entry name" value="ASST-DOMAIN-CONTAINING PROTEIN"/>
    <property type="match status" value="1"/>
</dbReference>
<dbReference type="InterPro" id="IPR036439">
    <property type="entry name" value="Dockerin_dom_sf"/>
</dbReference>
<dbReference type="AlphaFoldDB" id="A0A381R3Y8"/>
<sequence>MDRRKANPVIFYFIFCSCCLCDVYNGITLFSNATGLGQSHTYLIHNNYNFINIWAHSAGIVGTPYLLTDRTIIVQLRSDIHYFGNSHGPIGGRFNKIDWDGSVLWEFSYHDFTYHPHHDFDPLPNGNILALCWEKKSAQQAQSLGRVNVMNEMWPLKIVEIEPVGQDSAVIIWEWHIWDHLIQDVDSLLPNYGQISAHPELVDINLGQFTNPIEGDWLHTNSVDYNPVLDQIVFSSRHLDEIFIIDHSTTTAEAASHTGGNSGMGGDILYRWGSPQNYNRGGGTNKMLNDQHGVNWVPENYPGSGHLLIFNNNPLDSTGQDNSLGNSSVVEIITPLNNNGTYDIPIDSSYGPSNYHWVFGGDDSFFSHFQSGAFRLPNGNTFVTISQEKYLFEIDTSDQIIWEYYFQTESGLDGNTARAQKYKPNYFTFSLGDMNYDYTLDIFDLTIISEMISAGDTFSTNGDMNQDNIIDDVDITLLIAAIMNQ</sequence>
<evidence type="ECO:0000313" key="2">
    <source>
        <dbReference type="EMBL" id="SUZ86465.1"/>
    </source>
</evidence>
<feature type="transmembrane region" description="Helical" evidence="1">
    <location>
        <begin position="9"/>
        <end position="30"/>
    </location>
</feature>
<name>A0A381R3Y8_9ZZZZ</name>
<accession>A0A381R3Y8</accession>
<dbReference type="SUPFAM" id="SSF63446">
    <property type="entry name" value="Type I dockerin domain"/>
    <property type="match status" value="1"/>
</dbReference>
<protein>
    <recommendedName>
        <fullName evidence="3">Dockerin domain-containing protein</fullName>
    </recommendedName>
</protein>
<proteinExistence type="predicted"/>
<keyword evidence="1" id="KW-1133">Transmembrane helix</keyword>
<dbReference type="InterPro" id="IPR053143">
    <property type="entry name" value="Arylsulfate_ST"/>
</dbReference>
<dbReference type="GO" id="GO:0004062">
    <property type="term" value="F:aryl sulfotransferase activity"/>
    <property type="evidence" value="ECO:0007669"/>
    <property type="project" value="InterPro"/>
</dbReference>
<dbReference type="InterPro" id="IPR010262">
    <property type="entry name" value="Arylsulfotransferase_bact"/>
</dbReference>
<reference evidence="2" key="1">
    <citation type="submission" date="2018-05" db="EMBL/GenBank/DDBJ databases">
        <authorList>
            <person name="Lanie J.A."/>
            <person name="Ng W.-L."/>
            <person name="Kazmierczak K.M."/>
            <person name="Andrzejewski T.M."/>
            <person name="Davidsen T.M."/>
            <person name="Wayne K.J."/>
            <person name="Tettelin H."/>
            <person name="Glass J.I."/>
            <person name="Rusch D."/>
            <person name="Podicherti R."/>
            <person name="Tsui H.-C.T."/>
            <person name="Winkler M.E."/>
        </authorList>
    </citation>
    <scope>NUCLEOTIDE SEQUENCE</scope>
</reference>
<dbReference type="EMBL" id="UINC01001682">
    <property type="protein sequence ID" value="SUZ86465.1"/>
    <property type="molecule type" value="Genomic_DNA"/>
</dbReference>
<dbReference type="Pfam" id="PF05935">
    <property type="entry name" value="Arylsulfotrans"/>
    <property type="match status" value="1"/>
</dbReference>
<keyword evidence="1" id="KW-0472">Membrane</keyword>
<dbReference type="GO" id="GO:0000272">
    <property type="term" value="P:polysaccharide catabolic process"/>
    <property type="evidence" value="ECO:0007669"/>
    <property type="project" value="InterPro"/>
</dbReference>
<keyword evidence="1" id="KW-0812">Transmembrane</keyword>
<dbReference type="PANTHER" id="PTHR35340">
    <property type="entry name" value="PQQ ENZYME REPEAT PROTEIN-RELATED"/>
    <property type="match status" value="1"/>
</dbReference>
<dbReference type="Gene3D" id="1.10.1330.10">
    <property type="entry name" value="Dockerin domain"/>
    <property type="match status" value="1"/>
</dbReference>